<evidence type="ECO:0000256" key="1">
    <source>
        <dbReference type="SAM" id="MobiDB-lite"/>
    </source>
</evidence>
<sequence>MLEMEVTNFVQSLYRLAHEYANLANRSGPVYTDLLLASEEFDREWAYEVGPNNLAKWKPRAETRFPPSRSPSPELLESDEDVDMEPVTTTTTVTVTPAPAMPSVPPVAHPSHLVLNPASIPQTQTTTVVKPRPIPASTLRNLPGNLPGLPPKHTYFQTPASIHSSQNRASQVSTATSSSSSTTKTQNQIQMEKKLRTASLDAELLGHIVNWEGTLMAGQAGKKRWRV</sequence>
<reference evidence="3" key="1">
    <citation type="submission" date="2020-11" db="EMBL/GenBank/DDBJ databases">
        <authorList>
            <consortium name="DOE Joint Genome Institute"/>
            <person name="Ahrendt S."/>
            <person name="Riley R."/>
            <person name="Andreopoulos W."/>
            <person name="Labutti K."/>
            <person name="Pangilinan J."/>
            <person name="Ruiz-Duenas F.J."/>
            <person name="Barrasa J.M."/>
            <person name="Sanchez-Garcia M."/>
            <person name="Camarero S."/>
            <person name="Miyauchi S."/>
            <person name="Serrano A."/>
            <person name="Linde D."/>
            <person name="Babiker R."/>
            <person name="Drula E."/>
            <person name="Ayuso-Fernandez I."/>
            <person name="Pacheco R."/>
            <person name="Padilla G."/>
            <person name="Ferreira P."/>
            <person name="Barriuso J."/>
            <person name="Kellner H."/>
            <person name="Castanera R."/>
            <person name="Alfaro M."/>
            <person name="Ramirez L."/>
            <person name="Pisabarro A.G."/>
            <person name="Kuo A."/>
            <person name="Tritt A."/>
            <person name="Lipzen A."/>
            <person name="He G."/>
            <person name="Yan M."/>
            <person name="Ng V."/>
            <person name="Cullen D."/>
            <person name="Martin F."/>
            <person name="Rosso M.-N."/>
            <person name="Henrissat B."/>
            <person name="Hibbett D."/>
            <person name="Martinez A.T."/>
            <person name="Grigoriev I.V."/>
        </authorList>
    </citation>
    <scope>NUCLEOTIDE SEQUENCE</scope>
    <source>
        <strain evidence="3">AH 40177</strain>
    </source>
</reference>
<evidence type="ECO:0000313" key="4">
    <source>
        <dbReference type="Proteomes" id="UP000772434"/>
    </source>
</evidence>
<evidence type="ECO:0000313" key="3">
    <source>
        <dbReference type="EMBL" id="KAF9075597.1"/>
    </source>
</evidence>
<feature type="region of interest" description="Disordered" evidence="1">
    <location>
        <begin position="161"/>
        <end position="192"/>
    </location>
</feature>
<protein>
    <recommendedName>
        <fullName evidence="2">Transcription factor TFIID subunit 8 C-terminal domain-containing protein</fullName>
    </recommendedName>
</protein>
<accession>A0A9P5Q7H7</accession>
<organism evidence="3 4">
    <name type="scientific">Rhodocollybia butyracea</name>
    <dbReference type="NCBI Taxonomy" id="206335"/>
    <lineage>
        <taxon>Eukaryota</taxon>
        <taxon>Fungi</taxon>
        <taxon>Dikarya</taxon>
        <taxon>Basidiomycota</taxon>
        <taxon>Agaricomycotina</taxon>
        <taxon>Agaricomycetes</taxon>
        <taxon>Agaricomycetidae</taxon>
        <taxon>Agaricales</taxon>
        <taxon>Marasmiineae</taxon>
        <taxon>Omphalotaceae</taxon>
        <taxon>Rhodocollybia</taxon>
    </lineage>
</organism>
<feature type="domain" description="Transcription factor TFIID subunit 8 C-terminal" evidence="2">
    <location>
        <begin position="142"/>
        <end position="168"/>
    </location>
</feature>
<comment type="caution">
    <text evidence="3">The sequence shown here is derived from an EMBL/GenBank/DDBJ whole genome shotgun (WGS) entry which is preliminary data.</text>
</comment>
<dbReference type="EMBL" id="JADNRY010000009">
    <property type="protein sequence ID" value="KAF9075597.1"/>
    <property type="molecule type" value="Genomic_DNA"/>
</dbReference>
<dbReference type="Proteomes" id="UP000772434">
    <property type="component" value="Unassembled WGS sequence"/>
</dbReference>
<dbReference type="OrthoDB" id="2193813at2759"/>
<dbReference type="InterPro" id="IPR019473">
    <property type="entry name" value="TFIID_su8_C"/>
</dbReference>
<evidence type="ECO:0000259" key="2">
    <source>
        <dbReference type="Pfam" id="PF10406"/>
    </source>
</evidence>
<feature type="compositionally biased region" description="Polar residues" evidence="1">
    <location>
        <begin position="161"/>
        <end position="172"/>
    </location>
</feature>
<name>A0A9P5Q7H7_9AGAR</name>
<gene>
    <name evidence="3" type="ORF">BDP27DRAFT_1315318</name>
</gene>
<proteinExistence type="predicted"/>
<keyword evidence="4" id="KW-1185">Reference proteome</keyword>
<dbReference type="Pfam" id="PF10406">
    <property type="entry name" value="TAF8_C"/>
    <property type="match status" value="1"/>
</dbReference>
<dbReference type="CDD" id="cd00076">
    <property type="entry name" value="HFD_SF"/>
    <property type="match status" value="1"/>
</dbReference>
<dbReference type="AlphaFoldDB" id="A0A9P5Q7H7"/>
<feature type="compositionally biased region" description="Low complexity" evidence="1">
    <location>
        <begin position="173"/>
        <end position="185"/>
    </location>
</feature>